<gene>
    <name evidence="11" type="primary">cysD</name>
    <name evidence="11" type="ORF">FHG85_05640</name>
</gene>
<dbReference type="PANTHER" id="PTHR43196:SF1">
    <property type="entry name" value="SULFATE ADENYLYLTRANSFERASE SUBUNIT 2"/>
    <property type="match status" value="1"/>
</dbReference>
<dbReference type="EC" id="2.7.7.4" evidence="2"/>
<evidence type="ECO:0000256" key="1">
    <source>
        <dbReference type="ARBA" id="ARBA00008885"/>
    </source>
</evidence>
<feature type="domain" description="Phosphoadenosine phosphosulphate reductase" evidence="10">
    <location>
        <begin position="30"/>
        <end position="256"/>
    </location>
</feature>
<evidence type="ECO:0000256" key="7">
    <source>
        <dbReference type="ARBA" id="ARBA00022840"/>
    </source>
</evidence>
<dbReference type="RefSeq" id="WP_173073847.1">
    <property type="nucleotide sequence ID" value="NZ_CP041345.1"/>
</dbReference>
<dbReference type="EMBL" id="CP041345">
    <property type="protein sequence ID" value="QKG79765.1"/>
    <property type="molecule type" value="Genomic_DNA"/>
</dbReference>
<reference evidence="11 12" key="1">
    <citation type="submission" date="2019-07" db="EMBL/GenBank/DDBJ databases">
        <title>Thalassofilum flectens gen. nov., sp. nov., a novel moderate thermophilic anaerobe from a shallow sea hot spring in Kunashir Island (Russia), representing a new family in the order Bacteroidales, and proposal of Thalassofilacea fam. nov.</title>
        <authorList>
            <person name="Kochetkova T.V."/>
            <person name="Podosokorskaya O.A."/>
            <person name="Novikov A."/>
            <person name="Elcheninov A.G."/>
            <person name="Toshchakov S.V."/>
            <person name="Kublanov I.V."/>
        </authorList>
    </citation>
    <scope>NUCLEOTIDE SEQUENCE [LARGE SCALE GENOMIC DNA]</scope>
    <source>
        <strain evidence="11 12">38-H</strain>
    </source>
</reference>
<dbReference type="GO" id="GO:0000103">
    <property type="term" value="P:sulfate assimilation"/>
    <property type="evidence" value="ECO:0007669"/>
    <property type="project" value="InterPro"/>
</dbReference>
<proteinExistence type="inferred from homology"/>
<comment type="similarity">
    <text evidence="1">Belongs to the PAPS reductase family. CysD subfamily.</text>
</comment>
<evidence type="ECO:0000256" key="8">
    <source>
        <dbReference type="ARBA" id="ARBA00030256"/>
    </source>
</evidence>
<evidence type="ECO:0000256" key="4">
    <source>
        <dbReference type="ARBA" id="ARBA00022679"/>
    </source>
</evidence>
<dbReference type="GO" id="GO:0005524">
    <property type="term" value="F:ATP binding"/>
    <property type="evidence" value="ECO:0007669"/>
    <property type="project" value="UniProtKB-KW"/>
</dbReference>
<dbReference type="Gene3D" id="3.40.50.620">
    <property type="entry name" value="HUPs"/>
    <property type="match status" value="1"/>
</dbReference>
<dbReference type="Proteomes" id="UP000500961">
    <property type="component" value="Chromosome"/>
</dbReference>
<keyword evidence="4 11" id="KW-0808">Transferase</keyword>
<keyword evidence="12" id="KW-1185">Reference proteome</keyword>
<dbReference type="InterPro" id="IPR014729">
    <property type="entry name" value="Rossmann-like_a/b/a_fold"/>
</dbReference>
<evidence type="ECO:0000256" key="5">
    <source>
        <dbReference type="ARBA" id="ARBA00022695"/>
    </source>
</evidence>
<keyword evidence="5 11" id="KW-0548">Nucleotidyltransferase</keyword>
<dbReference type="InterPro" id="IPR002500">
    <property type="entry name" value="PAPS_reduct_dom"/>
</dbReference>
<keyword evidence="7" id="KW-0067">ATP-binding</keyword>
<evidence type="ECO:0000256" key="9">
    <source>
        <dbReference type="ARBA" id="ARBA00031812"/>
    </source>
</evidence>
<evidence type="ECO:0000256" key="3">
    <source>
        <dbReference type="ARBA" id="ARBA00022004"/>
    </source>
</evidence>
<organism evidence="11 12">
    <name type="scientific">Tenuifilum thalassicum</name>
    <dbReference type="NCBI Taxonomy" id="2590900"/>
    <lineage>
        <taxon>Bacteria</taxon>
        <taxon>Pseudomonadati</taxon>
        <taxon>Bacteroidota</taxon>
        <taxon>Bacteroidia</taxon>
        <taxon>Bacteroidales</taxon>
        <taxon>Tenuifilaceae</taxon>
        <taxon>Tenuifilum</taxon>
    </lineage>
</organism>
<dbReference type="KEGG" id="ttz:FHG85_05640"/>
<evidence type="ECO:0000256" key="6">
    <source>
        <dbReference type="ARBA" id="ARBA00022741"/>
    </source>
</evidence>
<dbReference type="Pfam" id="PF01507">
    <property type="entry name" value="PAPS_reduct"/>
    <property type="match status" value="1"/>
</dbReference>
<accession>A0A7D4CQX0</accession>
<evidence type="ECO:0000313" key="12">
    <source>
        <dbReference type="Proteomes" id="UP000500961"/>
    </source>
</evidence>
<name>A0A7D4CQX0_9BACT</name>
<dbReference type="PIRSF" id="PIRSF002936">
    <property type="entry name" value="CysDAde_trans"/>
    <property type="match status" value="1"/>
</dbReference>
<evidence type="ECO:0000313" key="11">
    <source>
        <dbReference type="EMBL" id="QKG79765.1"/>
    </source>
</evidence>
<protein>
    <recommendedName>
        <fullName evidence="3">Sulfate adenylyltransferase subunit 2</fullName>
        <ecNumber evidence="2">2.7.7.4</ecNumber>
    </recommendedName>
    <alternativeName>
        <fullName evidence="8">ATP-sulfurylase small subunit</fullName>
    </alternativeName>
    <alternativeName>
        <fullName evidence="9">Sulfate adenylate transferase</fullName>
    </alternativeName>
</protein>
<evidence type="ECO:0000256" key="2">
    <source>
        <dbReference type="ARBA" id="ARBA00012391"/>
    </source>
</evidence>
<dbReference type="GO" id="GO:0004781">
    <property type="term" value="F:sulfate adenylyltransferase (ATP) activity"/>
    <property type="evidence" value="ECO:0007669"/>
    <property type="project" value="UniProtKB-EC"/>
</dbReference>
<dbReference type="InterPro" id="IPR050128">
    <property type="entry name" value="Sulfate_adenylyltrnsfr_sub2"/>
</dbReference>
<dbReference type="AlphaFoldDB" id="A0A7D4CQX0"/>
<evidence type="ECO:0000259" key="10">
    <source>
        <dbReference type="Pfam" id="PF01507"/>
    </source>
</evidence>
<dbReference type="PANTHER" id="PTHR43196">
    <property type="entry name" value="SULFATE ADENYLYLTRANSFERASE SUBUNIT 2"/>
    <property type="match status" value="1"/>
</dbReference>
<dbReference type="NCBIfam" id="NF003587">
    <property type="entry name" value="PRK05253.1"/>
    <property type="match status" value="1"/>
</dbReference>
<dbReference type="NCBIfam" id="TIGR02039">
    <property type="entry name" value="CysD"/>
    <property type="match status" value="1"/>
</dbReference>
<sequence>MSEKVPINHLRELESEAIFVIREVVAQFENPVMLFSGGKDSIVMYHLARKAFYPAKVPFPLMHIDTGHNFQETLDFRDWLVKETGVQLIVRYVQDSIDQGRVVEETGYNASRNKLQTVTLLDAIEELKIDCAMGGGRRDEEKARAKERFFSHRDEFGQWDPKNQRPELWNLFNGRKNIGEHFRVFPISNWTEMDVWQYILLENIAIPSLYFSHEREVFERDGVLYAKSPYIKMKDTEKVEKRIVRFRTIGDATCTGAIESKANSVEDIIREVAATRITERGGRADDKRSEAAMEDRKIEGYF</sequence>
<keyword evidence="6" id="KW-0547">Nucleotide-binding</keyword>
<dbReference type="InterPro" id="IPR011784">
    <property type="entry name" value="SO4_adenylTrfase_ssu"/>
</dbReference>
<dbReference type="NCBIfam" id="NF009214">
    <property type="entry name" value="PRK12563.1"/>
    <property type="match status" value="1"/>
</dbReference>
<dbReference type="SUPFAM" id="SSF52402">
    <property type="entry name" value="Adenine nucleotide alpha hydrolases-like"/>
    <property type="match status" value="1"/>
</dbReference>